<accession>A0A2T2P3M6</accession>
<keyword evidence="1" id="KW-0472">Membrane</keyword>
<dbReference type="EMBL" id="KZ678130">
    <property type="protein sequence ID" value="PSN72126.1"/>
    <property type="molecule type" value="Genomic_DNA"/>
</dbReference>
<feature type="transmembrane region" description="Helical" evidence="1">
    <location>
        <begin position="6"/>
        <end position="27"/>
    </location>
</feature>
<evidence type="ECO:0000313" key="3">
    <source>
        <dbReference type="Proteomes" id="UP000240883"/>
    </source>
</evidence>
<keyword evidence="3" id="KW-1185">Reference proteome</keyword>
<keyword evidence="1" id="KW-0812">Transmembrane</keyword>
<sequence>MPNASLRNACFCLFTYTATFIVLVRFLERIGICDKLAGLFMTLTILSDAFINQSRFGLNTLSPTRSRGARFSLLALS</sequence>
<organism evidence="2 3">
    <name type="scientific">Corynespora cassiicola Philippines</name>
    <dbReference type="NCBI Taxonomy" id="1448308"/>
    <lineage>
        <taxon>Eukaryota</taxon>
        <taxon>Fungi</taxon>
        <taxon>Dikarya</taxon>
        <taxon>Ascomycota</taxon>
        <taxon>Pezizomycotina</taxon>
        <taxon>Dothideomycetes</taxon>
        <taxon>Pleosporomycetidae</taxon>
        <taxon>Pleosporales</taxon>
        <taxon>Corynesporascaceae</taxon>
        <taxon>Corynespora</taxon>
    </lineage>
</organism>
<name>A0A2T2P3M6_CORCC</name>
<evidence type="ECO:0000256" key="1">
    <source>
        <dbReference type="SAM" id="Phobius"/>
    </source>
</evidence>
<evidence type="ECO:0000313" key="2">
    <source>
        <dbReference type="EMBL" id="PSN72126.1"/>
    </source>
</evidence>
<reference evidence="2 3" key="1">
    <citation type="journal article" date="2018" name="Front. Microbiol.">
        <title>Genome-Wide Analysis of Corynespora cassiicola Leaf Fall Disease Putative Effectors.</title>
        <authorList>
            <person name="Lopez D."/>
            <person name="Ribeiro S."/>
            <person name="Label P."/>
            <person name="Fumanal B."/>
            <person name="Venisse J.S."/>
            <person name="Kohler A."/>
            <person name="de Oliveira R.R."/>
            <person name="Labutti K."/>
            <person name="Lipzen A."/>
            <person name="Lail K."/>
            <person name="Bauer D."/>
            <person name="Ohm R.A."/>
            <person name="Barry K.W."/>
            <person name="Spatafora J."/>
            <person name="Grigoriev I.V."/>
            <person name="Martin F.M."/>
            <person name="Pujade-Renaud V."/>
        </authorList>
    </citation>
    <scope>NUCLEOTIDE SEQUENCE [LARGE SCALE GENOMIC DNA]</scope>
    <source>
        <strain evidence="2 3">Philippines</strain>
    </source>
</reference>
<proteinExistence type="predicted"/>
<keyword evidence="1" id="KW-1133">Transmembrane helix</keyword>
<gene>
    <name evidence="2" type="ORF">BS50DRAFT_243523</name>
</gene>
<dbReference type="AlphaFoldDB" id="A0A2T2P3M6"/>
<dbReference type="Proteomes" id="UP000240883">
    <property type="component" value="Unassembled WGS sequence"/>
</dbReference>
<protein>
    <submittedName>
        <fullName evidence="2">Uncharacterized protein</fullName>
    </submittedName>
</protein>